<keyword evidence="1" id="KW-0479">Metal-binding</keyword>
<dbReference type="STRING" id="989403.SAMN05421798_101202"/>
<dbReference type="PROSITE" id="PS51128">
    <property type="entry name" value="ZF_DKSA_2"/>
    <property type="match status" value="1"/>
</dbReference>
<evidence type="ECO:0000313" key="6">
    <source>
        <dbReference type="EMBL" id="KZL12473.1"/>
    </source>
</evidence>
<dbReference type="Proteomes" id="UP000076577">
    <property type="component" value="Unassembled WGS sequence"/>
</dbReference>
<dbReference type="InterPro" id="IPR020458">
    <property type="entry name" value="Znf_DskA_TraR_CS"/>
</dbReference>
<sequence length="113" mass="12771">MSHILKEAKELLLIRKAELTELAKISLEDRATVVLDQQSVGRLSRMDALQRQAMAQANARQRARELQRINSALHRITEDEYGFCNECGEDIPEARLRVDPAALYCVSCAKLFG</sequence>
<reference evidence="6 7" key="1">
    <citation type="journal article" date="2016" name="Front. Microbiol.">
        <title>Comparative Genomic Analysis Reveals a Diverse Repertoire of Genes Involved in Prokaryote-Eukaryote Interactions within the Pseudovibrio Genus.</title>
        <authorList>
            <person name="Romano S."/>
            <person name="Fernandez-Guerra A."/>
            <person name="Reen F.J."/>
            <person name="Glockner F.O."/>
            <person name="Crowley S.P."/>
            <person name="O'Sullivan O."/>
            <person name="Cotter P.D."/>
            <person name="Adams C."/>
            <person name="Dobson A.D."/>
            <person name="O'Gara F."/>
        </authorList>
    </citation>
    <scope>NUCLEOTIDE SEQUENCE [LARGE SCALE GENOMIC DNA]</scope>
    <source>
        <strain evidence="6 7">Ad2</strain>
    </source>
</reference>
<dbReference type="AlphaFoldDB" id="A0A165UKL0"/>
<comment type="caution">
    <text evidence="6">The sequence shown here is derived from an EMBL/GenBank/DDBJ whole genome shotgun (WGS) entry which is preliminary data.</text>
</comment>
<keyword evidence="2" id="KW-0863">Zinc-finger</keyword>
<protein>
    <submittedName>
        <fullName evidence="6">RNA polymerase-binding transcription factor DksA</fullName>
    </submittedName>
</protein>
<dbReference type="RefSeq" id="WP_068009462.1">
    <property type="nucleotide sequence ID" value="NZ_FOFM01000001.1"/>
</dbReference>
<accession>A0A165UKL0</accession>
<dbReference type="PANTHER" id="PTHR33823:SF4">
    <property type="entry name" value="GENERAL STRESS PROTEIN 16O"/>
    <property type="match status" value="1"/>
</dbReference>
<dbReference type="GO" id="GO:0008270">
    <property type="term" value="F:zinc ion binding"/>
    <property type="evidence" value="ECO:0007669"/>
    <property type="project" value="UniProtKB-KW"/>
</dbReference>
<dbReference type="PATRIC" id="fig|989403.3.peg.4116"/>
<dbReference type="InterPro" id="IPR000962">
    <property type="entry name" value="Znf_DskA_TraR"/>
</dbReference>
<evidence type="ECO:0000259" key="5">
    <source>
        <dbReference type="Pfam" id="PF01258"/>
    </source>
</evidence>
<evidence type="ECO:0000313" key="7">
    <source>
        <dbReference type="Proteomes" id="UP000076577"/>
    </source>
</evidence>
<dbReference type="OrthoDB" id="1121111at2"/>
<name>A0A165UKL0_9HYPH</name>
<dbReference type="Gene3D" id="1.20.120.910">
    <property type="entry name" value="DksA, coiled-coil domain"/>
    <property type="match status" value="1"/>
</dbReference>
<evidence type="ECO:0000256" key="3">
    <source>
        <dbReference type="ARBA" id="ARBA00022833"/>
    </source>
</evidence>
<proteinExistence type="predicted"/>
<feature type="domain" description="Zinc finger DksA/TraR C4-type" evidence="5">
    <location>
        <begin position="81"/>
        <end position="109"/>
    </location>
</feature>
<dbReference type="SUPFAM" id="SSF57716">
    <property type="entry name" value="Glucocorticoid receptor-like (DNA-binding domain)"/>
    <property type="match status" value="1"/>
</dbReference>
<keyword evidence="7" id="KW-1185">Reference proteome</keyword>
<dbReference type="Pfam" id="PF01258">
    <property type="entry name" value="zf-dskA_traR"/>
    <property type="match status" value="1"/>
</dbReference>
<feature type="zinc finger region" description="dksA C4-type" evidence="4">
    <location>
        <begin position="84"/>
        <end position="108"/>
    </location>
</feature>
<gene>
    <name evidence="6" type="primary">dksA_2</name>
    <name evidence="6" type="ORF">PsAD2_03778</name>
</gene>
<dbReference type="PROSITE" id="PS01102">
    <property type="entry name" value="ZF_DKSA_1"/>
    <property type="match status" value="1"/>
</dbReference>
<dbReference type="PANTHER" id="PTHR33823">
    <property type="entry name" value="RNA POLYMERASE-BINDING TRANSCRIPTION FACTOR DKSA-RELATED"/>
    <property type="match status" value="1"/>
</dbReference>
<organism evidence="6 7">
    <name type="scientific">Pseudovibrio axinellae</name>
    <dbReference type="NCBI Taxonomy" id="989403"/>
    <lineage>
        <taxon>Bacteria</taxon>
        <taxon>Pseudomonadati</taxon>
        <taxon>Pseudomonadota</taxon>
        <taxon>Alphaproteobacteria</taxon>
        <taxon>Hyphomicrobiales</taxon>
        <taxon>Stappiaceae</taxon>
        <taxon>Pseudovibrio</taxon>
    </lineage>
</organism>
<evidence type="ECO:0000256" key="2">
    <source>
        <dbReference type="ARBA" id="ARBA00022771"/>
    </source>
</evidence>
<evidence type="ECO:0000256" key="4">
    <source>
        <dbReference type="PROSITE-ProRule" id="PRU00510"/>
    </source>
</evidence>
<evidence type="ECO:0000256" key="1">
    <source>
        <dbReference type="ARBA" id="ARBA00022723"/>
    </source>
</evidence>
<keyword evidence="3" id="KW-0862">Zinc</keyword>
<dbReference type="EMBL" id="LMCB01000098">
    <property type="protein sequence ID" value="KZL12473.1"/>
    <property type="molecule type" value="Genomic_DNA"/>
</dbReference>